<dbReference type="GO" id="GO:0016747">
    <property type="term" value="F:acyltransferase activity, transferring groups other than amino-acyl groups"/>
    <property type="evidence" value="ECO:0007669"/>
    <property type="project" value="InterPro"/>
</dbReference>
<dbReference type="Pfam" id="PF00583">
    <property type="entry name" value="Acetyltransf_1"/>
    <property type="match status" value="1"/>
</dbReference>
<evidence type="ECO:0000313" key="2">
    <source>
        <dbReference type="EMBL" id="KAA1182927.1"/>
    </source>
</evidence>
<sequence length="195" mass="20862">MNISSVLHSRQAIAFREYATKPSTWKTLSLTELRAEKPEDIDAIRKVTIAAFDGAEHSSGTEAAIVDTLRNAGALTVSLVAMENDQIVGHVAFSPVAIESGAEKWYGLGPVSVRPDRQGHGIGKALIETGLARLKEHGANGCVVLGDPRYYARFGFTSDPALRYADVPAEYFQRIVFEGAAPTGAVAYHAGFDAA</sequence>
<dbReference type="InterPro" id="IPR000182">
    <property type="entry name" value="GNAT_dom"/>
</dbReference>
<dbReference type="PANTHER" id="PTHR43617:SF2">
    <property type="entry name" value="UPF0039 PROTEIN SLL0451"/>
    <property type="match status" value="1"/>
</dbReference>
<organism evidence="2 3">
    <name type="scientific">Rhizobium tropici</name>
    <dbReference type="NCBI Taxonomy" id="398"/>
    <lineage>
        <taxon>Bacteria</taxon>
        <taxon>Pseudomonadati</taxon>
        <taxon>Pseudomonadota</taxon>
        <taxon>Alphaproteobacteria</taxon>
        <taxon>Hyphomicrobiales</taxon>
        <taxon>Rhizobiaceae</taxon>
        <taxon>Rhizobium/Agrobacterium group</taxon>
        <taxon>Rhizobium</taxon>
    </lineage>
</organism>
<protein>
    <submittedName>
        <fullName evidence="2">N-acetyltransferase</fullName>
    </submittedName>
</protein>
<accession>A0A5B0W808</accession>
<dbReference type="SUPFAM" id="SSF55729">
    <property type="entry name" value="Acyl-CoA N-acyltransferases (Nat)"/>
    <property type="match status" value="1"/>
</dbReference>
<dbReference type="AlphaFoldDB" id="A0A5B0W808"/>
<dbReference type="Gene3D" id="3.40.630.30">
    <property type="match status" value="1"/>
</dbReference>
<dbReference type="InterPro" id="IPR050276">
    <property type="entry name" value="MshD_Acetyltransferase"/>
</dbReference>
<dbReference type="InterPro" id="IPR016181">
    <property type="entry name" value="Acyl_CoA_acyltransferase"/>
</dbReference>
<feature type="domain" description="N-acetyltransferase" evidence="1">
    <location>
        <begin position="31"/>
        <end position="174"/>
    </location>
</feature>
<proteinExistence type="predicted"/>
<evidence type="ECO:0000259" key="1">
    <source>
        <dbReference type="PROSITE" id="PS51186"/>
    </source>
</evidence>
<comment type="caution">
    <text evidence="2">The sequence shown here is derived from an EMBL/GenBank/DDBJ whole genome shotgun (WGS) entry which is preliminary data.</text>
</comment>
<dbReference type="CDD" id="cd04301">
    <property type="entry name" value="NAT_SF"/>
    <property type="match status" value="1"/>
</dbReference>
<name>A0A5B0W808_RHITR</name>
<reference evidence="2 3" key="1">
    <citation type="submission" date="2019-07" db="EMBL/GenBank/DDBJ databases">
        <title>The Draft Genome Sequence of Rhizobium tropici SARCC-755 Associated with Superior Nodulation on Pigeonpea (Cajanus cajan (L.) Millsp.).</title>
        <authorList>
            <person name="Bopape F.L."/>
            <person name="Hassen A.I."/>
            <person name="Swanevelder Z.H."/>
            <person name="Gwata E.T."/>
        </authorList>
    </citation>
    <scope>NUCLEOTIDE SEQUENCE [LARGE SCALE GENOMIC DNA]</scope>
    <source>
        <strain evidence="2 3">SARCC-755</strain>
    </source>
</reference>
<dbReference type="PANTHER" id="PTHR43617">
    <property type="entry name" value="L-AMINO ACID N-ACETYLTRANSFERASE"/>
    <property type="match status" value="1"/>
</dbReference>
<gene>
    <name evidence="2" type="ORF">FP026_12060</name>
</gene>
<evidence type="ECO:0000313" key="3">
    <source>
        <dbReference type="Proteomes" id="UP000323608"/>
    </source>
</evidence>
<keyword evidence="2" id="KW-0808">Transferase</keyword>
<dbReference type="PROSITE" id="PS51186">
    <property type="entry name" value="GNAT"/>
    <property type="match status" value="1"/>
</dbReference>
<dbReference type="OrthoDB" id="9797178at2"/>
<dbReference type="EMBL" id="VNIP01000006">
    <property type="protein sequence ID" value="KAA1182927.1"/>
    <property type="molecule type" value="Genomic_DNA"/>
</dbReference>
<dbReference type="Proteomes" id="UP000323608">
    <property type="component" value="Unassembled WGS sequence"/>
</dbReference>